<name>A0A371PWB0_STRIH</name>
<evidence type="ECO:0000313" key="4">
    <source>
        <dbReference type="Proteomes" id="UP000262477"/>
    </source>
</evidence>
<dbReference type="EMBL" id="QUAC01000239">
    <property type="protein sequence ID" value="REK86718.1"/>
    <property type="molecule type" value="Genomic_DNA"/>
</dbReference>
<dbReference type="Pfam" id="PF00296">
    <property type="entry name" value="Bac_luciferase"/>
    <property type="match status" value="1"/>
</dbReference>
<proteinExistence type="predicted"/>
<comment type="caution">
    <text evidence="3">The sequence shown here is derived from an EMBL/GenBank/DDBJ whole genome shotgun (WGS) entry which is preliminary data.</text>
</comment>
<keyword evidence="4" id="KW-1185">Reference proteome</keyword>
<protein>
    <submittedName>
        <fullName evidence="3">LLM class flavin-dependent oxidoreductase</fullName>
    </submittedName>
</protein>
<evidence type="ECO:0000256" key="1">
    <source>
        <dbReference type="ARBA" id="ARBA00023002"/>
    </source>
</evidence>
<dbReference type="PANTHER" id="PTHR43244:SF1">
    <property type="entry name" value="5,10-METHYLENETETRAHYDROMETHANOPTERIN REDUCTASE"/>
    <property type="match status" value="1"/>
</dbReference>
<dbReference type="InterPro" id="IPR050564">
    <property type="entry name" value="F420-G6PD/mer"/>
</dbReference>
<accession>A0A371PWB0</accession>
<dbReference type="InterPro" id="IPR036661">
    <property type="entry name" value="Luciferase-like_sf"/>
</dbReference>
<sequence>MDVSCHFATSLHSPEHIAIAEQLGYHRAWLHDTPAQSPDVWAMLALAAERTHRIGLAPGVLVPTLRHPMVNASGAATLAALAPGRVALAFGTGFNGTRALGAPPATWSYLSAYVRTVRGLLRGDTVEWDGAPMRMMHPGANAPQRPIDIPALVSALGPKGLAVTHEIADGLFSVNGETAHAHEFTWAALGIHGTVLSEDEPLDSPRVRAAAGPGNALAYHAAYEFGGDPTTLPGGQAWLDAVTAHPRTERHLAVHDQHLTDLNAADNAAWNGGSWQAITSTTVTGTPDRIRHQLSAYARDGITEIVYQPTGPDIPGELEHFIAIARDV</sequence>
<dbReference type="PANTHER" id="PTHR43244">
    <property type="match status" value="1"/>
</dbReference>
<dbReference type="InterPro" id="IPR011251">
    <property type="entry name" value="Luciferase-like_dom"/>
</dbReference>
<feature type="domain" description="Luciferase-like" evidence="2">
    <location>
        <begin position="15"/>
        <end position="303"/>
    </location>
</feature>
<dbReference type="RefSeq" id="WP_128510464.1">
    <property type="nucleotide sequence ID" value="NZ_QUAC01000239.1"/>
</dbReference>
<dbReference type="GO" id="GO:0016705">
    <property type="term" value="F:oxidoreductase activity, acting on paired donors, with incorporation or reduction of molecular oxygen"/>
    <property type="evidence" value="ECO:0007669"/>
    <property type="project" value="InterPro"/>
</dbReference>
<reference evidence="3 4" key="1">
    <citation type="submission" date="2018-08" db="EMBL/GenBank/DDBJ databases">
        <title>Streptomyces NEAU-D10 sp. nov., a novel Actinomycete isolated from soil.</title>
        <authorList>
            <person name="Jin L."/>
        </authorList>
    </citation>
    <scope>NUCLEOTIDE SEQUENCE [LARGE SCALE GENOMIC DNA]</scope>
    <source>
        <strain evidence="3 4">NEAU-D10</strain>
    </source>
</reference>
<dbReference type="SUPFAM" id="SSF51679">
    <property type="entry name" value="Bacterial luciferase-like"/>
    <property type="match status" value="1"/>
</dbReference>
<dbReference type="Gene3D" id="3.20.20.30">
    <property type="entry name" value="Luciferase-like domain"/>
    <property type="match status" value="1"/>
</dbReference>
<keyword evidence="1" id="KW-0560">Oxidoreductase</keyword>
<organism evidence="3 4">
    <name type="scientific">Streptomyces inhibens</name>
    <dbReference type="NCBI Taxonomy" id="2293571"/>
    <lineage>
        <taxon>Bacteria</taxon>
        <taxon>Bacillati</taxon>
        <taxon>Actinomycetota</taxon>
        <taxon>Actinomycetes</taxon>
        <taxon>Kitasatosporales</taxon>
        <taxon>Streptomycetaceae</taxon>
        <taxon>Streptomyces</taxon>
    </lineage>
</organism>
<gene>
    <name evidence="3" type="ORF">DY245_30770</name>
</gene>
<dbReference type="OrthoDB" id="7816697at2"/>
<evidence type="ECO:0000259" key="2">
    <source>
        <dbReference type="Pfam" id="PF00296"/>
    </source>
</evidence>
<dbReference type="Proteomes" id="UP000262477">
    <property type="component" value="Unassembled WGS sequence"/>
</dbReference>
<evidence type="ECO:0000313" key="3">
    <source>
        <dbReference type="EMBL" id="REK86718.1"/>
    </source>
</evidence>
<dbReference type="AlphaFoldDB" id="A0A371PWB0"/>